<dbReference type="PIRSF" id="PIRSF029171">
    <property type="entry name" value="Esterase_LipA"/>
    <property type="match status" value="1"/>
</dbReference>
<evidence type="ECO:0000256" key="1">
    <source>
        <dbReference type="SAM" id="SignalP"/>
    </source>
</evidence>
<dbReference type="RefSeq" id="WP_149852441.1">
    <property type="nucleotide sequence ID" value="NZ_VUOB01000050.1"/>
</dbReference>
<keyword evidence="3" id="KW-1185">Reference proteome</keyword>
<dbReference type="InterPro" id="IPR005152">
    <property type="entry name" value="Lipase_secreted"/>
</dbReference>
<keyword evidence="1" id="KW-0732">Signal</keyword>
<evidence type="ECO:0000313" key="3">
    <source>
        <dbReference type="Proteomes" id="UP000323454"/>
    </source>
</evidence>
<evidence type="ECO:0000313" key="2">
    <source>
        <dbReference type="EMBL" id="KAA2256718.1"/>
    </source>
</evidence>
<gene>
    <name evidence="2" type="ORF">F0L68_26035</name>
</gene>
<protein>
    <submittedName>
        <fullName evidence="2">Lipase</fullName>
    </submittedName>
</protein>
<dbReference type="EMBL" id="VUOB01000050">
    <property type="protein sequence ID" value="KAA2256718.1"/>
    <property type="molecule type" value="Genomic_DNA"/>
</dbReference>
<dbReference type="Gene3D" id="3.40.50.1820">
    <property type="entry name" value="alpha/beta hydrolase"/>
    <property type="match status" value="1"/>
</dbReference>
<dbReference type="GO" id="GO:0004806">
    <property type="term" value="F:triacylglycerol lipase activity"/>
    <property type="evidence" value="ECO:0007669"/>
    <property type="project" value="InterPro"/>
</dbReference>
<dbReference type="PANTHER" id="PTHR34853">
    <property type="match status" value="1"/>
</dbReference>
<dbReference type="GO" id="GO:0016042">
    <property type="term" value="P:lipid catabolic process"/>
    <property type="evidence" value="ECO:0007669"/>
    <property type="project" value="InterPro"/>
</dbReference>
<dbReference type="SUPFAM" id="SSF53474">
    <property type="entry name" value="alpha/beta-Hydrolases"/>
    <property type="match status" value="1"/>
</dbReference>
<proteinExistence type="predicted"/>
<reference evidence="2 3" key="2">
    <citation type="submission" date="2019-09" db="EMBL/GenBank/DDBJ databases">
        <authorList>
            <person name="Jin C."/>
        </authorList>
    </citation>
    <scope>NUCLEOTIDE SEQUENCE [LARGE SCALE GENOMIC DNA]</scope>
    <source>
        <strain evidence="2 3">AN110305</strain>
    </source>
</reference>
<dbReference type="Proteomes" id="UP000323454">
    <property type="component" value="Unassembled WGS sequence"/>
</dbReference>
<accession>A0A5B2X055</accession>
<feature type="signal peptide" evidence="1">
    <location>
        <begin position="1"/>
        <end position="30"/>
    </location>
</feature>
<name>A0A5B2X055_9PSEU</name>
<feature type="chain" id="PRO_5022784824" evidence="1">
    <location>
        <begin position="31"/>
        <end position="410"/>
    </location>
</feature>
<dbReference type="Pfam" id="PF03583">
    <property type="entry name" value="LIP"/>
    <property type="match status" value="1"/>
</dbReference>
<reference evidence="2 3" key="1">
    <citation type="submission" date="2019-09" db="EMBL/GenBank/DDBJ databases">
        <title>Goodfellowia gen. nov., a new genus of the Pseudonocardineae related to Actinoalloteichus, containing Goodfellowia coeruleoviolacea gen. nov., comb. nov. gen. nov., comb. nov.</title>
        <authorList>
            <person name="Labeda D."/>
        </authorList>
    </citation>
    <scope>NUCLEOTIDE SEQUENCE [LARGE SCALE GENOMIC DNA]</scope>
    <source>
        <strain evidence="2 3">AN110305</strain>
    </source>
</reference>
<dbReference type="Gene3D" id="1.10.260.130">
    <property type="match status" value="1"/>
</dbReference>
<dbReference type="PANTHER" id="PTHR34853:SF1">
    <property type="entry name" value="LIPASE 5"/>
    <property type="match status" value="1"/>
</dbReference>
<dbReference type="InterPro" id="IPR029058">
    <property type="entry name" value="AB_hydrolase_fold"/>
</dbReference>
<dbReference type="OrthoDB" id="9798122at2"/>
<comment type="caution">
    <text evidence="2">The sequence shown here is derived from an EMBL/GenBank/DDBJ whole genome shotgun (WGS) entry which is preliminary data.</text>
</comment>
<dbReference type="AlphaFoldDB" id="A0A5B2X055"/>
<sequence length="410" mass="42186">MLSSLRRRAACLLVLASLAAAFGLAGPASAADLGFSVPTPSSDPFYTPPSPLPAGKAGDVLRSRQVDVYAEPLRIVPVPVRAWQVLYRSTSATGQPIAVSGTLLVPPTPWTTGARPLVSYAVGTHGLGDSCAPSYKLRTGTENEEALIAQALLKGWAVVITDYAGLGTPGGHTYAVGQAEGPAMLDAIRAAQQLPGTGLAAGGPAAVWGYSQGGQAAAFAGELQPTYAPDVHLVGIAAGGVPADLEKLARANDGAPWFGLVLGAAVGLSTAYQDVPFDGILNDAGRAAVAQVRTACVVELATAFAFHHLGDYLTVPDPLADPHWQARLAENHAGRHAPTAPVLVYHGINDEIIPLSVGEQLRADYCGLGATVDWTAFPLSEHITGDIVGAPFALSWLADRFAARPTAGSC</sequence>
<organism evidence="2 3">
    <name type="scientific">Solihabitans fulvus</name>
    <dbReference type="NCBI Taxonomy" id="1892852"/>
    <lineage>
        <taxon>Bacteria</taxon>
        <taxon>Bacillati</taxon>
        <taxon>Actinomycetota</taxon>
        <taxon>Actinomycetes</taxon>
        <taxon>Pseudonocardiales</taxon>
        <taxon>Pseudonocardiaceae</taxon>
        <taxon>Solihabitans</taxon>
    </lineage>
</organism>